<keyword evidence="3" id="KW-1185">Reference proteome</keyword>
<reference evidence="2" key="1">
    <citation type="journal article" date="2023" name="Mol. Phylogenet. Evol.">
        <title>Genome-scale phylogeny and comparative genomics of the fungal order Sordariales.</title>
        <authorList>
            <person name="Hensen N."/>
            <person name="Bonometti L."/>
            <person name="Westerberg I."/>
            <person name="Brannstrom I.O."/>
            <person name="Guillou S."/>
            <person name="Cros-Aarteil S."/>
            <person name="Calhoun S."/>
            <person name="Haridas S."/>
            <person name="Kuo A."/>
            <person name="Mondo S."/>
            <person name="Pangilinan J."/>
            <person name="Riley R."/>
            <person name="LaButti K."/>
            <person name="Andreopoulos B."/>
            <person name="Lipzen A."/>
            <person name="Chen C."/>
            <person name="Yan M."/>
            <person name="Daum C."/>
            <person name="Ng V."/>
            <person name="Clum A."/>
            <person name="Steindorff A."/>
            <person name="Ohm R.A."/>
            <person name="Martin F."/>
            <person name="Silar P."/>
            <person name="Natvig D.O."/>
            <person name="Lalanne C."/>
            <person name="Gautier V."/>
            <person name="Ament-Velasquez S.L."/>
            <person name="Kruys A."/>
            <person name="Hutchinson M.I."/>
            <person name="Powell A.J."/>
            <person name="Barry K."/>
            <person name="Miller A.N."/>
            <person name="Grigoriev I.V."/>
            <person name="Debuchy R."/>
            <person name="Gladieux P."/>
            <person name="Hiltunen Thoren M."/>
            <person name="Johannesson H."/>
        </authorList>
    </citation>
    <scope>NUCLEOTIDE SEQUENCE</scope>
    <source>
        <strain evidence="2">CBS 532.94</strain>
    </source>
</reference>
<evidence type="ECO:0000313" key="3">
    <source>
        <dbReference type="Proteomes" id="UP001303760"/>
    </source>
</evidence>
<keyword evidence="1" id="KW-0732">Signal</keyword>
<evidence type="ECO:0000256" key="1">
    <source>
        <dbReference type="SAM" id="SignalP"/>
    </source>
</evidence>
<name>A0AAN7H690_9PEZI</name>
<dbReference type="EMBL" id="MU860162">
    <property type="protein sequence ID" value="KAK4236986.1"/>
    <property type="molecule type" value="Genomic_DNA"/>
</dbReference>
<evidence type="ECO:0000313" key="2">
    <source>
        <dbReference type="EMBL" id="KAK4236986.1"/>
    </source>
</evidence>
<protein>
    <submittedName>
        <fullName evidence="2">Uncharacterized protein</fullName>
    </submittedName>
</protein>
<feature type="signal peptide" evidence="1">
    <location>
        <begin position="1"/>
        <end position="15"/>
    </location>
</feature>
<sequence length="325" mass="32344">MKTISLLLSAGLASARFNLPNQAGLNSLAGINLNNNDGSNLGDAEGLNLGSLNLGDLDLNGLEIGGLNLGNVDLGNQDVVAEAILAMLGSLCLGDAFSLNNILSFGFNNDVDLFFQLAQLMQLEQLGFVDLGGIHSLFNSGLVLGGFNLGVFKREIEEVKKTMKRTKLRRGQNVKRQCATGGAPTATSAEEGSFTIATVPNPVAPPTATALTATEDSATATVASSSVASTSASVTIATTASATSVVQALSSSTSVASAATSVAAAASEVTASVATAAQQVAASSSPAEVIASVTSDASVPVAAATSAAAAAGAAGRVDNLADLTR</sequence>
<comment type="caution">
    <text evidence="2">The sequence shown here is derived from an EMBL/GenBank/DDBJ whole genome shotgun (WGS) entry which is preliminary data.</text>
</comment>
<dbReference type="Proteomes" id="UP001303760">
    <property type="component" value="Unassembled WGS sequence"/>
</dbReference>
<organism evidence="2 3">
    <name type="scientific">Achaetomium macrosporum</name>
    <dbReference type="NCBI Taxonomy" id="79813"/>
    <lineage>
        <taxon>Eukaryota</taxon>
        <taxon>Fungi</taxon>
        <taxon>Dikarya</taxon>
        <taxon>Ascomycota</taxon>
        <taxon>Pezizomycotina</taxon>
        <taxon>Sordariomycetes</taxon>
        <taxon>Sordariomycetidae</taxon>
        <taxon>Sordariales</taxon>
        <taxon>Chaetomiaceae</taxon>
        <taxon>Achaetomium</taxon>
    </lineage>
</organism>
<accession>A0AAN7H690</accession>
<reference evidence="2" key="2">
    <citation type="submission" date="2023-05" db="EMBL/GenBank/DDBJ databases">
        <authorList>
            <consortium name="Lawrence Berkeley National Laboratory"/>
            <person name="Steindorff A."/>
            <person name="Hensen N."/>
            <person name="Bonometti L."/>
            <person name="Westerberg I."/>
            <person name="Brannstrom I.O."/>
            <person name="Guillou S."/>
            <person name="Cros-Aarteil S."/>
            <person name="Calhoun S."/>
            <person name="Haridas S."/>
            <person name="Kuo A."/>
            <person name="Mondo S."/>
            <person name="Pangilinan J."/>
            <person name="Riley R."/>
            <person name="Labutti K."/>
            <person name="Andreopoulos B."/>
            <person name="Lipzen A."/>
            <person name="Chen C."/>
            <person name="Yanf M."/>
            <person name="Daum C."/>
            <person name="Ng V."/>
            <person name="Clum A."/>
            <person name="Ohm R."/>
            <person name="Martin F."/>
            <person name="Silar P."/>
            <person name="Natvig D."/>
            <person name="Lalanne C."/>
            <person name="Gautier V."/>
            <person name="Ament-Velasquez S.L."/>
            <person name="Kruys A."/>
            <person name="Hutchinson M.I."/>
            <person name="Powell A.J."/>
            <person name="Barry K."/>
            <person name="Miller A.N."/>
            <person name="Grigoriev I.V."/>
            <person name="Debuchy R."/>
            <person name="Gladieux P."/>
            <person name="Thoren M.H."/>
            <person name="Johannesson H."/>
        </authorList>
    </citation>
    <scope>NUCLEOTIDE SEQUENCE</scope>
    <source>
        <strain evidence="2">CBS 532.94</strain>
    </source>
</reference>
<feature type="chain" id="PRO_5042991258" evidence="1">
    <location>
        <begin position="16"/>
        <end position="325"/>
    </location>
</feature>
<dbReference type="AlphaFoldDB" id="A0AAN7H690"/>
<proteinExistence type="predicted"/>
<gene>
    <name evidence="2" type="ORF">C8A03DRAFT_35099</name>
</gene>